<dbReference type="EMBL" id="KK785433">
    <property type="protein sequence ID" value="KDO42786.1"/>
    <property type="molecule type" value="Genomic_DNA"/>
</dbReference>
<dbReference type="AlphaFoldDB" id="A0A067DVZ9"/>
<feature type="non-terminal residue" evidence="3">
    <location>
        <position position="1"/>
    </location>
</feature>
<evidence type="ECO:0000256" key="1">
    <source>
        <dbReference type="SAM" id="Phobius"/>
    </source>
</evidence>
<protein>
    <recommendedName>
        <fullName evidence="2">DUF4371 domain-containing protein</fullName>
    </recommendedName>
</protein>
<dbReference type="InterPro" id="IPR012337">
    <property type="entry name" value="RNaseH-like_sf"/>
</dbReference>
<evidence type="ECO:0000313" key="3">
    <source>
        <dbReference type="EMBL" id="KDO42786.1"/>
    </source>
</evidence>
<dbReference type="InterPro" id="IPR025398">
    <property type="entry name" value="DUF4371"/>
</dbReference>
<dbReference type="SUPFAM" id="SSF53098">
    <property type="entry name" value="Ribonuclease H-like"/>
    <property type="match status" value="1"/>
</dbReference>
<keyword evidence="1" id="KW-0812">Transmembrane</keyword>
<evidence type="ECO:0000313" key="4">
    <source>
        <dbReference type="Proteomes" id="UP000027120"/>
    </source>
</evidence>
<dbReference type="Pfam" id="PF14291">
    <property type="entry name" value="DUF4371"/>
    <property type="match status" value="1"/>
</dbReference>
<feature type="domain" description="DUF4371" evidence="2">
    <location>
        <begin position="53"/>
        <end position="140"/>
    </location>
</feature>
<organism evidence="3 4">
    <name type="scientific">Citrus sinensis</name>
    <name type="common">Sweet orange</name>
    <name type="synonym">Citrus aurantium var. sinensis</name>
    <dbReference type="NCBI Taxonomy" id="2711"/>
    <lineage>
        <taxon>Eukaryota</taxon>
        <taxon>Viridiplantae</taxon>
        <taxon>Streptophyta</taxon>
        <taxon>Embryophyta</taxon>
        <taxon>Tracheophyta</taxon>
        <taxon>Spermatophyta</taxon>
        <taxon>Magnoliopsida</taxon>
        <taxon>eudicotyledons</taxon>
        <taxon>Gunneridae</taxon>
        <taxon>Pentapetalae</taxon>
        <taxon>rosids</taxon>
        <taxon>malvids</taxon>
        <taxon>Sapindales</taxon>
        <taxon>Rutaceae</taxon>
        <taxon>Aurantioideae</taxon>
        <taxon>Citrus</taxon>
    </lineage>
</organism>
<dbReference type="STRING" id="2711.A0A067DVZ9"/>
<evidence type="ECO:0000259" key="2">
    <source>
        <dbReference type="Pfam" id="PF14291"/>
    </source>
</evidence>
<keyword evidence="4" id="KW-1185">Reference proteome</keyword>
<feature type="transmembrane region" description="Helical" evidence="1">
    <location>
        <begin position="342"/>
        <end position="363"/>
    </location>
</feature>
<reference evidence="3 4" key="1">
    <citation type="submission" date="2014-04" db="EMBL/GenBank/DDBJ databases">
        <authorList>
            <consortium name="International Citrus Genome Consortium"/>
            <person name="Gmitter F."/>
            <person name="Chen C."/>
            <person name="Farmerie W."/>
            <person name="Harkins T."/>
            <person name="Desany B."/>
            <person name="Mohiuddin M."/>
            <person name="Kodira C."/>
            <person name="Borodovsky M."/>
            <person name="Lomsadze A."/>
            <person name="Burns P."/>
            <person name="Jenkins J."/>
            <person name="Prochnik S."/>
            <person name="Shu S."/>
            <person name="Chapman J."/>
            <person name="Pitluck S."/>
            <person name="Schmutz J."/>
            <person name="Rokhsar D."/>
        </authorList>
    </citation>
    <scope>NUCLEOTIDE SEQUENCE</scope>
</reference>
<proteinExistence type="predicted"/>
<name>A0A067DVZ9_CITSI</name>
<dbReference type="PANTHER" id="PTHR11697">
    <property type="entry name" value="GENERAL TRANSCRIPTION FACTOR 2-RELATED ZINC FINGER PROTEIN"/>
    <property type="match status" value="1"/>
</dbReference>
<gene>
    <name evidence="3" type="ORF">CISIN_1g035906mg</name>
</gene>
<sequence>PNSRSSPKRILTERSYDQPKIHNFKLSDFGNQKRWFGNNWFEKFRYWFEYSKKKDAAFCLFFETTNIIIKEMGDVLFSILIDKSRDISAKEQMTRFIGLEHVASTTSISLKEAIDKLFSRHRLSMSRLLGQGYDGASNIWCDNKCAYFIHCFAHQLHLTLISIAKKHEEVNSLFNLVIMLVNVVGASAKCRDILQEKHAQLVIKVFDDGELSSGQGLNQEVTLKRSADTCWAHIMHDINVPNMDHLFRTQGRSQSKAQKIKNLHRFRVELCYAILDMQLQELSNRFNETNTELLLCVAFNLVALETQLDVYIMDVGSENKFSGLKRIGELARKLVETKKDKLYSLVYLLVTLLLILPVATTTIESAFSVMNFVKNRLGNRMGDQWLNDSLVVYIEKYIFCSLDNDVILQRFQHMKPC</sequence>
<accession>A0A067DVZ9</accession>
<dbReference type="InterPro" id="IPR055298">
    <property type="entry name" value="AtLOH3-like"/>
</dbReference>
<keyword evidence="1" id="KW-1133">Transmembrane helix</keyword>
<dbReference type="Proteomes" id="UP000027120">
    <property type="component" value="Unassembled WGS sequence"/>
</dbReference>
<dbReference type="PANTHER" id="PTHR11697:SF230">
    <property type="entry name" value="ZINC FINGER, MYM DOMAIN CONTAINING 1"/>
    <property type="match status" value="1"/>
</dbReference>
<keyword evidence="1" id="KW-0472">Membrane</keyword>